<gene>
    <name evidence="2" type="ORF">Pas1_09170</name>
</gene>
<accession>A0A2Z4JWH1</accession>
<evidence type="ECO:0008006" key="4">
    <source>
        <dbReference type="Google" id="ProtNLM"/>
    </source>
</evidence>
<feature type="transmembrane region" description="Helical" evidence="1">
    <location>
        <begin position="62"/>
        <end position="80"/>
    </location>
</feature>
<keyword evidence="1" id="KW-1133">Transmembrane helix</keyword>
<proteinExistence type="predicted"/>
<evidence type="ECO:0000256" key="1">
    <source>
        <dbReference type="SAM" id="Phobius"/>
    </source>
</evidence>
<name>A0A2Z4JWH1_9BURK</name>
<dbReference type="EMBL" id="CP030085">
    <property type="protein sequence ID" value="AWW50742.1"/>
    <property type="molecule type" value="Genomic_DNA"/>
</dbReference>
<evidence type="ECO:0000313" key="3">
    <source>
        <dbReference type="Proteomes" id="UP000248592"/>
    </source>
</evidence>
<sequence>MGFFYFNGFITASIEDTRGVNWIFIPAGLRIFLTLIFDYAGAAGLVLASLLINYIGFYQTDLVTNLGIGVICGLAPLLGRHFVIHNLKVSPDLSNINMQQLLGSITAYSFLSSGLHQLWFVARGLDSGSANHFIAMFTGDMAGSILFIAIIKYGIDFIKQKSNKTNLLD</sequence>
<feature type="transmembrane region" description="Helical" evidence="1">
    <location>
        <begin position="31"/>
        <end position="56"/>
    </location>
</feature>
<reference evidence="3" key="1">
    <citation type="submission" date="2018-06" db="EMBL/GenBank/DDBJ databases">
        <title>Description of a new Polynucleobacter species.</title>
        <authorList>
            <person name="Hahn M.W."/>
        </authorList>
    </citation>
    <scope>NUCLEOTIDE SEQUENCE [LARGE SCALE GENOMIC DNA]</scope>
    <source>
        <strain evidence="3">MG-25-Pas1-D2</strain>
    </source>
</reference>
<dbReference type="Proteomes" id="UP000248592">
    <property type="component" value="Chromosome"/>
</dbReference>
<keyword evidence="1" id="KW-0812">Transmembrane</keyword>
<dbReference type="KEGG" id="poh:DPM16_07995"/>
<protein>
    <recommendedName>
        <fullName evidence="4">MASE1 domain-containing protein</fullName>
    </recommendedName>
</protein>
<keyword evidence="1" id="KW-0472">Membrane</keyword>
<organism evidence="2 3">
    <name type="scientific">Polynucleobacter paneuropaeus</name>
    <dbReference type="NCBI Taxonomy" id="2527775"/>
    <lineage>
        <taxon>Bacteria</taxon>
        <taxon>Pseudomonadati</taxon>
        <taxon>Pseudomonadota</taxon>
        <taxon>Betaproteobacteria</taxon>
        <taxon>Burkholderiales</taxon>
        <taxon>Burkholderiaceae</taxon>
        <taxon>Polynucleobacter</taxon>
    </lineage>
</organism>
<evidence type="ECO:0000313" key="2">
    <source>
        <dbReference type="EMBL" id="AWW50742.1"/>
    </source>
</evidence>
<dbReference type="AlphaFoldDB" id="A0A2Z4JWH1"/>
<feature type="transmembrane region" description="Helical" evidence="1">
    <location>
        <begin position="133"/>
        <end position="155"/>
    </location>
</feature>